<evidence type="ECO:0000256" key="5">
    <source>
        <dbReference type="ARBA" id="ARBA00022856"/>
    </source>
</evidence>
<feature type="transmembrane region" description="Helical" evidence="9">
    <location>
        <begin position="75"/>
        <end position="94"/>
    </location>
</feature>
<dbReference type="Proteomes" id="UP001642483">
    <property type="component" value="Unassembled WGS sequence"/>
</dbReference>
<feature type="transmembrane region" description="Helical" evidence="9">
    <location>
        <begin position="607"/>
        <end position="631"/>
    </location>
</feature>
<feature type="transmembrane region" description="Helical" evidence="9">
    <location>
        <begin position="341"/>
        <end position="362"/>
    </location>
</feature>
<evidence type="ECO:0000256" key="6">
    <source>
        <dbReference type="ARBA" id="ARBA00022989"/>
    </source>
</evidence>
<evidence type="ECO:0000256" key="4">
    <source>
        <dbReference type="ARBA" id="ARBA00022847"/>
    </source>
</evidence>
<dbReference type="CDD" id="cd17347">
    <property type="entry name" value="MFS_SLC15A1_2_like"/>
    <property type="match status" value="1"/>
</dbReference>
<dbReference type="InterPro" id="IPR018456">
    <property type="entry name" value="PTR2_symporter_CS"/>
</dbReference>
<dbReference type="Pfam" id="PF00854">
    <property type="entry name" value="PTR2"/>
    <property type="match status" value="2"/>
</dbReference>
<organism evidence="10 11">
    <name type="scientific">Clavelina lepadiformis</name>
    <name type="common">Light-bulb sea squirt</name>
    <name type="synonym">Ascidia lepadiformis</name>
    <dbReference type="NCBI Taxonomy" id="159417"/>
    <lineage>
        <taxon>Eukaryota</taxon>
        <taxon>Metazoa</taxon>
        <taxon>Chordata</taxon>
        <taxon>Tunicata</taxon>
        <taxon>Ascidiacea</taxon>
        <taxon>Aplousobranchia</taxon>
        <taxon>Clavelinidae</taxon>
        <taxon>Clavelina</taxon>
    </lineage>
</organism>
<feature type="transmembrane region" description="Helical" evidence="9">
    <location>
        <begin position="133"/>
        <end position="154"/>
    </location>
</feature>
<evidence type="ECO:0000256" key="7">
    <source>
        <dbReference type="ARBA" id="ARBA00023136"/>
    </source>
</evidence>
<evidence type="ECO:0000256" key="2">
    <source>
        <dbReference type="ARBA" id="ARBA00005982"/>
    </source>
</evidence>
<sequence length="722" mass="80282">MELEKVDDASDTRKLNEDAHKNGEVKVHKSGYPKHVFFIIGNEFCERFSFYGMRTVLVLYARNYLRFDDDSATSIFHAFTMLAYFMPIFGGIIADSYWGKYKTIALLSIFYVIGHGVKTLAAIPYIPSRGAHIGLSMLGLFLIAVGTGGIKPCVSTFGGDQFTLDQTHYRSQFFAMFYFSINCGALISKWLTPMFRADLDCYPGEEGPEFQECFSVAFGVPGALMLLAVVLFFAGSKFYTRVQPEGSVFWKFCKCVYSACKNRWLARKANSVKKEHWVDYADAPKRLKRDTKYVLRVLYLFIPLPFFWALFDQQGSRWTLQALQLDGYWGSYQVKPDQIDVINPLLIVTLIPLFEATLYPLLRHCKINFSPIRRMAVGLVLAGVSFICAAILQFNIDAGMTSVPAPDQFAIRLINVGPCDVNLESSSEVFNGLVIGSNDVSDTKSNFFPGNTSVSLNISSCGGSFLHQLDIARDDGVVADVIIGGNGSSLYSSIMPTRKLENGKSIFTFINVDASHELALNSSMFMFDLKPGQRSNEIEIDKGFTSYGVYIDDSSRGQRLVYNGTVESLPGGVYSVIMNSQSSGLGAVEFAPGRRQLDDINPNSINIAWMIPQFFVLTVGEVFLSVTGLEFSYTQAPPTMKSVVSSFWLLLVSLGSVIVLLIAKTHAIDRQAHEFLLFAGLIGVAALIFVFLARGYKMVDENEFRSSEDEEEDTDERTSLAA</sequence>
<feature type="transmembrane region" description="Helical" evidence="9">
    <location>
        <begin position="106"/>
        <end position="127"/>
    </location>
</feature>
<evidence type="ECO:0000256" key="3">
    <source>
        <dbReference type="ARBA" id="ARBA00022692"/>
    </source>
</evidence>
<comment type="similarity">
    <text evidence="2">Belongs to the major facilitator superfamily. Proton-dependent oligopeptide transporter (POT/PTR) (TC 2.A.17) family.</text>
</comment>
<keyword evidence="5" id="KW-0653">Protein transport</keyword>
<gene>
    <name evidence="10" type="ORF">CVLEPA_LOCUS11363</name>
</gene>
<evidence type="ECO:0000256" key="8">
    <source>
        <dbReference type="SAM" id="MobiDB-lite"/>
    </source>
</evidence>
<feature type="transmembrane region" description="Helical" evidence="9">
    <location>
        <begin position="374"/>
        <end position="394"/>
    </location>
</feature>
<keyword evidence="4" id="KW-0769">Symport</keyword>
<dbReference type="SUPFAM" id="SSF103473">
    <property type="entry name" value="MFS general substrate transporter"/>
    <property type="match status" value="2"/>
</dbReference>
<feature type="transmembrane region" description="Helical" evidence="9">
    <location>
        <begin position="175"/>
        <end position="195"/>
    </location>
</feature>
<keyword evidence="3 9" id="KW-0812">Transmembrane</keyword>
<keyword evidence="11" id="KW-1185">Reference proteome</keyword>
<keyword evidence="5" id="KW-0571">Peptide transport</keyword>
<feature type="transmembrane region" description="Helical" evidence="9">
    <location>
        <begin position="675"/>
        <end position="696"/>
    </location>
</feature>
<proteinExistence type="inferred from homology"/>
<comment type="caution">
    <text evidence="10">The sequence shown here is derived from an EMBL/GenBank/DDBJ whole genome shotgun (WGS) entry which is preliminary data.</text>
</comment>
<dbReference type="PROSITE" id="PS01022">
    <property type="entry name" value="PTR2_1"/>
    <property type="match status" value="1"/>
</dbReference>
<feature type="transmembrane region" description="Helical" evidence="9">
    <location>
        <begin position="215"/>
        <end position="234"/>
    </location>
</feature>
<dbReference type="PANTHER" id="PTHR11654">
    <property type="entry name" value="OLIGOPEPTIDE TRANSPORTER-RELATED"/>
    <property type="match status" value="1"/>
</dbReference>
<dbReference type="InterPro" id="IPR036259">
    <property type="entry name" value="MFS_trans_sf"/>
</dbReference>
<evidence type="ECO:0000313" key="11">
    <source>
        <dbReference type="Proteomes" id="UP001642483"/>
    </source>
</evidence>
<name>A0ABP0FNB8_CLALP</name>
<accession>A0ABP0FNB8</accession>
<keyword evidence="4" id="KW-0813">Transport</keyword>
<evidence type="ECO:0000256" key="9">
    <source>
        <dbReference type="SAM" id="Phobius"/>
    </source>
</evidence>
<dbReference type="EMBL" id="CAWYQH010000079">
    <property type="protein sequence ID" value="CAK8681128.1"/>
    <property type="molecule type" value="Genomic_DNA"/>
</dbReference>
<dbReference type="InterPro" id="IPR000109">
    <property type="entry name" value="POT_fam"/>
</dbReference>
<feature type="transmembrane region" description="Helical" evidence="9">
    <location>
        <begin position="293"/>
        <end position="311"/>
    </location>
</feature>
<reference evidence="10 11" key="1">
    <citation type="submission" date="2024-02" db="EMBL/GenBank/DDBJ databases">
        <authorList>
            <person name="Daric V."/>
            <person name="Darras S."/>
        </authorList>
    </citation>
    <scope>NUCLEOTIDE SEQUENCE [LARGE SCALE GENOMIC DNA]</scope>
</reference>
<comment type="subcellular location">
    <subcellularLocation>
        <location evidence="1">Membrane</location>
        <topology evidence="1">Multi-pass membrane protein</topology>
    </subcellularLocation>
</comment>
<evidence type="ECO:0000256" key="1">
    <source>
        <dbReference type="ARBA" id="ARBA00004141"/>
    </source>
</evidence>
<feature type="transmembrane region" description="Helical" evidence="9">
    <location>
        <begin position="643"/>
        <end position="663"/>
    </location>
</feature>
<dbReference type="Gene3D" id="1.20.1250.20">
    <property type="entry name" value="MFS general substrate transporter like domains"/>
    <property type="match status" value="2"/>
</dbReference>
<protein>
    <submittedName>
        <fullName evidence="10">Uncharacterized protein</fullName>
    </submittedName>
</protein>
<evidence type="ECO:0000313" key="10">
    <source>
        <dbReference type="EMBL" id="CAK8681128.1"/>
    </source>
</evidence>
<keyword evidence="7 9" id="KW-0472">Membrane</keyword>
<keyword evidence="6 9" id="KW-1133">Transmembrane helix</keyword>
<feature type="region of interest" description="Disordered" evidence="8">
    <location>
        <begin position="703"/>
        <end position="722"/>
    </location>
</feature>